<name>A0A381XWW7_9ZZZZ</name>
<dbReference type="InterPro" id="IPR005302">
    <property type="entry name" value="MoCF_Sase_C"/>
</dbReference>
<evidence type="ECO:0000313" key="2">
    <source>
        <dbReference type="EMBL" id="SVA69228.1"/>
    </source>
</evidence>
<feature type="domain" description="MOSC" evidence="1">
    <location>
        <begin position="11"/>
        <end position="154"/>
    </location>
</feature>
<dbReference type="AlphaFoldDB" id="A0A381XWW7"/>
<dbReference type="GO" id="GO:0030151">
    <property type="term" value="F:molybdenum ion binding"/>
    <property type="evidence" value="ECO:0007669"/>
    <property type="project" value="InterPro"/>
</dbReference>
<dbReference type="PANTHER" id="PTHR30212">
    <property type="entry name" value="PROTEIN YIIM"/>
    <property type="match status" value="1"/>
</dbReference>
<dbReference type="GO" id="GO:0030170">
    <property type="term" value="F:pyridoxal phosphate binding"/>
    <property type="evidence" value="ECO:0007669"/>
    <property type="project" value="InterPro"/>
</dbReference>
<sequence>MIVRRPDVDEREVLSQGKLDIVEGLVGDTWKSRGSSRTDDGSAHPDMQLNIMNSRVINLVATSRERWPLAGDQLFIDLDLSEDNLPPGTRLELGTAVIEVTAIPHTGCKKFVERFGLDAVKFVNSGINNLKLRGVNAKVVRPGLVSAGDKVRKQT</sequence>
<protein>
    <recommendedName>
        <fullName evidence="1">MOSC domain-containing protein</fullName>
    </recommendedName>
</protein>
<gene>
    <name evidence="2" type="ORF">METZ01_LOCUS122082</name>
</gene>
<dbReference type="PANTHER" id="PTHR30212:SF2">
    <property type="entry name" value="PROTEIN YIIM"/>
    <property type="match status" value="1"/>
</dbReference>
<dbReference type="InterPro" id="IPR011037">
    <property type="entry name" value="Pyrv_Knase-like_insert_dom_sf"/>
</dbReference>
<organism evidence="2">
    <name type="scientific">marine metagenome</name>
    <dbReference type="NCBI Taxonomy" id="408172"/>
    <lineage>
        <taxon>unclassified sequences</taxon>
        <taxon>metagenomes</taxon>
        <taxon>ecological metagenomes</taxon>
    </lineage>
</organism>
<dbReference type="SUPFAM" id="SSF50800">
    <property type="entry name" value="PK beta-barrel domain-like"/>
    <property type="match status" value="1"/>
</dbReference>
<dbReference type="EMBL" id="UINC01016667">
    <property type="protein sequence ID" value="SVA69228.1"/>
    <property type="molecule type" value="Genomic_DNA"/>
</dbReference>
<evidence type="ECO:0000259" key="1">
    <source>
        <dbReference type="PROSITE" id="PS51340"/>
    </source>
</evidence>
<reference evidence="2" key="1">
    <citation type="submission" date="2018-05" db="EMBL/GenBank/DDBJ databases">
        <authorList>
            <person name="Lanie J.A."/>
            <person name="Ng W.-L."/>
            <person name="Kazmierczak K.M."/>
            <person name="Andrzejewski T.M."/>
            <person name="Davidsen T.M."/>
            <person name="Wayne K.J."/>
            <person name="Tettelin H."/>
            <person name="Glass J.I."/>
            <person name="Rusch D."/>
            <person name="Podicherti R."/>
            <person name="Tsui H.-C.T."/>
            <person name="Winkler M.E."/>
        </authorList>
    </citation>
    <scope>NUCLEOTIDE SEQUENCE</scope>
</reference>
<proteinExistence type="predicted"/>
<dbReference type="GO" id="GO:0003824">
    <property type="term" value="F:catalytic activity"/>
    <property type="evidence" value="ECO:0007669"/>
    <property type="project" value="InterPro"/>
</dbReference>
<accession>A0A381XWW7</accession>
<dbReference type="Gene3D" id="2.40.33.20">
    <property type="entry name" value="PK beta-barrel domain-like"/>
    <property type="match status" value="1"/>
</dbReference>
<dbReference type="Pfam" id="PF03473">
    <property type="entry name" value="MOSC"/>
    <property type="match status" value="1"/>
</dbReference>
<dbReference type="PROSITE" id="PS51340">
    <property type="entry name" value="MOSC"/>
    <property type="match status" value="1"/>
</dbReference>
<dbReference type="InterPro" id="IPR052353">
    <property type="entry name" value="Benzoxazolinone_Detox_Enz"/>
</dbReference>